<dbReference type="InterPro" id="IPR025736">
    <property type="entry name" value="PucR_C-HTH_dom"/>
</dbReference>
<evidence type="ECO:0000313" key="2">
    <source>
        <dbReference type="EMBL" id="KAD3515477.1"/>
    </source>
</evidence>
<organism evidence="2 3">
    <name type="scientific">Arthrobacter yangruifuii</name>
    <dbReference type="NCBI Taxonomy" id="2606616"/>
    <lineage>
        <taxon>Bacteria</taxon>
        <taxon>Bacillati</taxon>
        <taxon>Actinomycetota</taxon>
        <taxon>Actinomycetes</taxon>
        <taxon>Micrococcales</taxon>
        <taxon>Micrococcaceae</taxon>
        <taxon>Arthrobacter</taxon>
    </lineage>
</organism>
<dbReference type="Proteomes" id="UP000326852">
    <property type="component" value="Unassembled WGS sequence"/>
</dbReference>
<dbReference type="Gene3D" id="1.10.10.2840">
    <property type="entry name" value="PucR C-terminal helix-turn-helix domain"/>
    <property type="match status" value="1"/>
</dbReference>
<dbReference type="InterPro" id="IPR042070">
    <property type="entry name" value="PucR_C-HTH_sf"/>
</dbReference>
<sequence length="102" mass="11200">MFSRGGYRNLRVRPEPCGSGRTFLFALSRRRLIETVLAYVGTGSVSLAAQRLYCYRNSVLHRRARVHQLTGYDPAIPAAAATLAPALNCRPRPGHTTARTGS</sequence>
<evidence type="ECO:0000313" key="3">
    <source>
        <dbReference type="Proteomes" id="UP000326852"/>
    </source>
</evidence>
<accession>A0A5N6MGL9</accession>
<dbReference type="Pfam" id="PF13556">
    <property type="entry name" value="HTH_30"/>
    <property type="match status" value="1"/>
</dbReference>
<feature type="domain" description="PucR C-terminal helix-turn-helix" evidence="1">
    <location>
        <begin position="32"/>
        <end position="87"/>
    </location>
</feature>
<evidence type="ECO:0000259" key="1">
    <source>
        <dbReference type="Pfam" id="PF13556"/>
    </source>
</evidence>
<dbReference type="EMBL" id="VTFX01000005">
    <property type="protein sequence ID" value="KAD3515477.1"/>
    <property type="molecule type" value="Genomic_DNA"/>
</dbReference>
<comment type="caution">
    <text evidence="2">The sequence shown here is derived from an EMBL/GenBank/DDBJ whole genome shotgun (WGS) entry which is preliminary data.</text>
</comment>
<gene>
    <name evidence="2" type="ORF">GD627_11850</name>
</gene>
<dbReference type="AlphaFoldDB" id="A0A5N6MGL9"/>
<protein>
    <recommendedName>
        <fullName evidence="1">PucR C-terminal helix-turn-helix domain-containing protein</fullName>
    </recommendedName>
</protein>
<name>A0A5N6MGL9_9MICC</name>
<reference evidence="2 3" key="1">
    <citation type="submission" date="2019-08" db="EMBL/GenBank/DDBJ databases">
        <title>Arthrobacter sp. nov., isolated from plateau pika and Tibetan wild ass.</title>
        <authorList>
            <person name="Ge Y."/>
        </authorList>
    </citation>
    <scope>NUCLEOTIDE SEQUENCE [LARGE SCALE GENOMIC DNA]</scope>
    <source>
        <strain evidence="2 3">785</strain>
    </source>
</reference>
<keyword evidence="3" id="KW-1185">Reference proteome</keyword>
<proteinExistence type="predicted"/>